<comment type="caution">
    <text evidence="1">The sequence shown here is derived from an EMBL/GenBank/DDBJ whole genome shotgun (WGS) entry which is preliminary data.</text>
</comment>
<reference evidence="1 2" key="1">
    <citation type="submission" date="2021-06" db="EMBL/GenBank/DDBJ databases">
        <title>Actinomycetes sequencing.</title>
        <authorList>
            <person name="Shan Q."/>
        </authorList>
    </citation>
    <scope>NUCLEOTIDE SEQUENCE [LARGE SCALE GENOMIC DNA]</scope>
    <source>
        <strain evidence="1 2">NEAU-G5</strain>
    </source>
</reference>
<dbReference type="EMBL" id="JAHKNI010000001">
    <property type="protein sequence ID" value="MBU3060418.1"/>
    <property type="molecule type" value="Genomic_DNA"/>
</dbReference>
<evidence type="ECO:0000313" key="2">
    <source>
        <dbReference type="Proteomes" id="UP000733379"/>
    </source>
</evidence>
<dbReference type="InterPro" id="IPR045715">
    <property type="entry name" value="DUF6071"/>
</dbReference>
<dbReference type="Proteomes" id="UP000733379">
    <property type="component" value="Unassembled WGS sequence"/>
</dbReference>
<sequence length="243" mass="27416">MIRLLVTNGCSCAVGKEMEHPARDGWPVVLAESLGVELVNLARNGSSNRRIIRTLVEQLPTVIKQSGYAPDEIMTLVSWSETSRHEHYVGKKRSLRRFNVGDPFHDGWQRIGSWRVAEGHKGSIAFYDHLWNDDGQLANHFLDWLMLDALLRDTGVHPRYNFAFPIPRELPAPAVVAAEQLDQTRTFGGIPPRPGTCFLEMPAEFERGPGGHSLEEGHRWFAGQLRTWLESDQSLPLPSRETS</sequence>
<proteinExistence type="predicted"/>
<keyword evidence="2" id="KW-1185">Reference proteome</keyword>
<evidence type="ECO:0000313" key="1">
    <source>
        <dbReference type="EMBL" id="MBU3060418.1"/>
    </source>
</evidence>
<accession>A0ABS6ATS0</accession>
<dbReference type="Pfam" id="PF19547">
    <property type="entry name" value="DUF6071"/>
    <property type="match status" value="1"/>
</dbReference>
<dbReference type="RefSeq" id="WP_215915286.1">
    <property type="nucleotide sequence ID" value="NZ_JAHKNI010000001.1"/>
</dbReference>
<name>A0ABS6ATS0_9NOCA</name>
<protein>
    <submittedName>
        <fullName evidence="1">Uncharacterized protein</fullName>
    </submittedName>
</protein>
<organism evidence="1 2">
    <name type="scientific">Nocardia albiluteola</name>
    <dbReference type="NCBI Taxonomy" id="2842303"/>
    <lineage>
        <taxon>Bacteria</taxon>
        <taxon>Bacillati</taxon>
        <taxon>Actinomycetota</taxon>
        <taxon>Actinomycetes</taxon>
        <taxon>Mycobacteriales</taxon>
        <taxon>Nocardiaceae</taxon>
        <taxon>Nocardia</taxon>
    </lineage>
</organism>
<gene>
    <name evidence="1" type="ORF">KO481_02635</name>
</gene>